<dbReference type="EnsemblPlants" id="Solyc08g013805.1.1">
    <property type="protein sequence ID" value="Solyc08g013805.1.1"/>
    <property type="gene ID" value="Solyc08g013805.1"/>
</dbReference>
<dbReference type="GO" id="GO:1905761">
    <property type="term" value="F:SCF ubiquitin ligase complex binding"/>
    <property type="evidence" value="ECO:0000318"/>
    <property type="project" value="GO_Central"/>
</dbReference>
<dbReference type="STRING" id="4081.A0A3Q7HII8"/>
<reference evidence="1" key="1">
    <citation type="journal article" date="2012" name="Nature">
        <title>The tomato genome sequence provides insights into fleshy fruit evolution.</title>
        <authorList>
            <consortium name="Tomato Genome Consortium"/>
        </authorList>
    </citation>
    <scope>NUCLEOTIDE SEQUENCE [LARGE SCALE GENOMIC DNA]</scope>
    <source>
        <strain evidence="1">cv. Heinz 1706</strain>
    </source>
</reference>
<evidence type="ECO:0000313" key="2">
    <source>
        <dbReference type="Proteomes" id="UP000004994"/>
    </source>
</evidence>
<keyword evidence="2" id="KW-1185">Reference proteome</keyword>
<dbReference type="SUPFAM" id="SSF81383">
    <property type="entry name" value="F-box domain"/>
    <property type="match status" value="1"/>
</dbReference>
<dbReference type="SUPFAM" id="SSF52047">
    <property type="entry name" value="RNI-like"/>
    <property type="match status" value="1"/>
</dbReference>
<dbReference type="PaxDb" id="4081-Solyc08g013810.1.1"/>
<organism evidence="1">
    <name type="scientific">Solanum lycopersicum</name>
    <name type="common">Tomato</name>
    <name type="synonym">Lycopersicon esculentum</name>
    <dbReference type="NCBI Taxonomy" id="4081"/>
    <lineage>
        <taxon>Eukaryota</taxon>
        <taxon>Viridiplantae</taxon>
        <taxon>Streptophyta</taxon>
        <taxon>Embryophyta</taxon>
        <taxon>Tracheophyta</taxon>
        <taxon>Spermatophyta</taxon>
        <taxon>Magnoliopsida</taxon>
        <taxon>eudicotyledons</taxon>
        <taxon>Gunneridae</taxon>
        <taxon>Pentapetalae</taxon>
        <taxon>asterids</taxon>
        <taxon>lamiids</taxon>
        <taxon>Solanales</taxon>
        <taxon>Solanaceae</taxon>
        <taxon>Solanoideae</taxon>
        <taxon>Solaneae</taxon>
        <taxon>Solanum</taxon>
        <taxon>Solanum subgen. Lycopersicon</taxon>
    </lineage>
</organism>
<dbReference type="InterPro" id="IPR032675">
    <property type="entry name" value="LRR_dom_sf"/>
</dbReference>
<dbReference type="InParanoid" id="A0A3Q7HII8"/>
<accession>A0A3Q7HII8</accession>
<proteinExistence type="predicted"/>
<dbReference type="OMA" id="CREQIAN"/>
<protein>
    <recommendedName>
        <fullName evidence="3">F-box domain-containing protein</fullName>
    </recommendedName>
</protein>
<dbReference type="PANTHER" id="PTHR38926:SF14">
    <property type="entry name" value="F-BOX PROTEIN SKIP19-LIKE"/>
    <property type="match status" value="1"/>
</dbReference>
<dbReference type="AlphaFoldDB" id="A0A3Q7HII8"/>
<dbReference type="InterPro" id="IPR036047">
    <property type="entry name" value="F-box-like_dom_sf"/>
</dbReference>
<evidence type="ECO:0008006" key="3">
    <source>
        <dbReference type="Google" id="ProtNLM"/>
    </source>
</evidence>
<dbReference type="CDD" id="cd22164">
    <property type="entry name" value="F-box_AtSKIP19-like"/>
    <property type="match status" value="1"/>
</dbReference>
<name>A0A3Q7HII8_SOLLC</name>
<evidence type="ECO:0000313" key="1">
    <source>
        <dbReference type="EnsemblPlants" id="Solyc08g013805.1.1"/>
    </source>
</evidence>
<dbReference type="Gramene" id="Solyc08g013805.1.1">
    <property type="protein sequence ID" value="Solyc08g013805.1.1"/>
    <property type="gene ID" value="Solyc08g013805.1"/>
</dbReference>
<dbReference type="Gene3D" id="3.80.10.10">
    <property type="entry name" value="Ribonuclease Inhibitor"/>
    <property type="match status" value="1"/>
</dbReference>
<reference evidence="1" key="2">
    <citation type="submission" date="2019-01" db="UniProtKB">
        <authorList>
            <consortium name="EnsemblPlants"/>
        </authorList>
    </citation>
    <scope>IDENTIFICATION</scope>
    <source>
        <strain evidence="1">cv. Heinz 1706</strain>
    </source>
</reference>
<dbReference type="PANTHER" id="PTHR38926">
    <property type="entry name" value="F-BOX DOMAIN CONTAINING PROTEIN, EXPRESSED"/>
    <property type="match status" value="1"/>
</dbReference>
<sequence>MPIVHKASSIEPVLQSAPWAELPRLGTIEIVKSAQRVCSTWWKVCHDPAMWRVIDLKYDPPCVKHCVLKKICRIAVDRSQGQLLKISIHKFDNKDLLYYIAESVAGSLSAAAKNLPLFEELRIHLTLITEEDIESVGRYCPLLKSFTLNARVRFNFGYSRLPDDGQALAIATSMPELRCLALILNPLTSVGLEAILDGCLHLVSLDLCRYNNIDLVGDIGRRCREQIANLKYPHDYEFDSEVSHYLSSYDNYKSRMMYSCLDSDTFTGYRNYHESSDDDDYFDIPAATRYQAELEVYGVPGDGDAQFPESNH</sequence>
<dbReference type="Proteomes" id="UP000004994">
    <property type="component" value="Chromosome 8"/>
</dbReference>